<protein>
    <submittedName>
        <fullName evidence="1">2-haloacid dehalogenase</fullName>
    </submittedName>
</protein>
<dbReference type="Pfam" id="PF00702">
    <property type="entry name" value="Hydrolase"/>
    <property type="match status" value="1"/>
</dbReference>
<keyword evidence="2" id="KW-1185">Reference proteome</keyword>
<comment type="caution">
    <text evidence="1">The sequence shown here is derived from an EMBL/GenBank/DDBJ whole genome shotgun (WGS) entry which is preliminary data.</text>
</comment>
<dbReference type="InterPro" id="IPR023214">
    <property type="entry name" value="HAD_sf"/>
</dbReference>
<dbReference type="Gene3D" id="3.40.50.1000">
    <property type="entry name" value="HAD superfamily/HAD-like"/>
    <property type="match status" value="1"/>
</dbReference>
<reference evidence="1 2" key="1">
    <citation type="submission" date="2019-03" db="EMBL/GenBank/DDBJ databases">
        <title>Freshwater and sediment microbial communities from various areas in North America, analyzing microbe dynamics in response to fracking.</title>
        <authorList>
            <person name="Lamendella R."/>
        </authorList>
    </citation>
    <scope>NUCLEOTIDE SEQUENCE [LARGE SCALE GENOMIC DNA]</scope>
    <source>
        <strain evidence="1 2">175.2</strain>
    </source>
</reference>
<dbReference type="NCBIfam" id="TIGR01509">
    <property type="entry name" value="HAD-SF-IA-v3"/>
    <property type="match status" value="1"/>
</dbReference>
<dbReference type="SUPFAM" id="SSF56784">
    <property type="entry name" value="HAD-like"/>
    <property type="match status" value="1"/>
</dbReference>
<sequence length="205" mass="23341">MTTEIRHIVFDIGNVLVHYDATIPFKRIIPDDQKREWFLSEVCSGPWNHEQDRGRTWEEAEAAAIAEYPDEAENIRAFRKNWSEMIPYAHEDSVAVFRALLNSDLDVTLLTNFAADTFTECRARFPFLNETRGITISGEIGKVKPDRDIFEHHVQTLEITPAATLFIDDKRENVEGAKAAGWQAVQFIDAETLKRDLAAFGISVS</sequence>
<evidence type="ECO:0000313" key="1">
    <source>
        <dbReference type="EMBL" id="TCT38869.1"/>
    </source>
</evidence>
<dbReference type="PANTHER" id="PTHR43611">
    <property type="entry name" value="ALPHA-D-GLUCOSE 1-PHOSPHATE PHOSPHATASE"/>
    <property type="match status" value="1"/>
</dbReference>
<evidence type="ECO:0000313" key="2">
    <source>
        <dbReference type="Proteomes" id="UP000295097"/>
    </source>
</evidence>
<dbReference type="InterPro" id="IPR006439">
    <property type="entry name" value="HAD-SF_hydro_IA"/>
</dbReference>
<dbReference type="PANTHER" id="PTHR43611:SF3">
    <property type="entry name" value="FLAVIN MONONUCLEOTIDE HYDROLASE 1, CHLOROPLATIC"/>
    <property type="match status" value="1"/>
</dbReference>
<dbReference type="Proteomes" id="UP000295097">
    <property type="component" value="Unassembled WGS sequence"/>
</dbReference>
<dbReference type="EMBL" id="SMAR01000015">
    <property type="protein sequence ID" value="TCT38869.1"/>
    <property type="molecule type" value="Genomic_DNA"/>
</dbReference>
<dbReference type="InterPro" id="IPR023198">
    <property type="entry name" value="PGP-like_dom2"/>
</dbReference>
<accession>A0A4V2V4I0</accession>
<name>A0A4V2V4I0_9HYPH</name>
<organism evidence="1 2">
    <name type="scientific">Martelella mediterranea</name>
    <dbReference type="NCBI Taxonomy" id="293089"/>
    <lineage>
        <taxon>Bacteria</taxon>
        <taxon>Pseudomonadati</taxon>
        <taxon>Pseudomonadota</taxon>
        <taxon>Alphaproteobacteria</taxon>
        <taxon>Hyphomicrobiales</taxon>
        <taxon>Aurantimonadaceae</taxon>
        <taxon>Martelella</taxon>
    </lineage>
</organism>
<dbReference type="OrthoDB" id="9807742at2"/>
<dbReference type="RefSeq" id="WP_132311578.1">
    <property type="nucleotide sequence ID" value="NZ_SMAR01000015.1"/>
</dbReference>
<dbReference type="AlphaFoldDB" id="A0A4V2V4I0"/>
<dbReference type="CDD" id="cd02603">
    <property type="entry name" value="HAD_sEH-N_like"/>
    <property type="match status" value="1"/>
</dbReference>
<proteinExistence type="predicted"/>
<gene>
    <name evidence="1" type="ORF">EDC90_101582</name>
</gene>
<dbReference type="Gene3D" id="1.10.150.240">
    <property type="entry name" value="Putative phosphatase, domain 2"/>
    <property type="match status" value="1"/>
</dbReference>
<dbReference type="InterPro" id="IPR036412">
    <property type="entry name" value="HAD-like_sf"/>
</dbReference>